<organism evidence="1 2">
    <name type="scientific">Microlunatus parietis</name>
    <dbReference type="NCBI Taxonomy" id="682979"/>
    <lineage>
        <taxon>Bacteria</taxon>
        <taxon>Bacillati</taxon>
        <taxon>Actinomycetota</taxon>
        <taxon>Actinomycetes</taxon>
        <taxon>Propionibacteriales</taxon>
        <taxon>Propionibacteriaceae</taxon>
        <taxon>Microlunatus</taxon>
    </lineage>
</organism>
<evidence type="ECO:0000313" key="2">
    <source>
        <dbReference type="Proteomes" id="UP000569914"/>
    </source>
</evidence>
<evidence type="ECO:0008006" key="3">
    <source>
        <dbReference type="Google" id="ProtNLM"/>
    </source>
</evidence>
<sequence>MKFRAALEASGKNTAGFEVPEEIVDGLGGGRHPKVLVRLQGYEFRTSIARMGGRFLLGVSAERRAEAGVAAGDVLDVEVELDTAERTVEVPDDLAAALAEQPAAKEFFDSLSYSKQSWHVLQVTGAKKPETRAKRVATSVAMLAEGRAR</sequence>
<dbReference type="EMBL" id="JACCBU010000001">
    <property type="protein sequence ID" value="NYE73839.1"/>
    <property type="molecule type" value="Genomic_DNA"/>
</dbReference>
<accession>A0A7Y9IBK5</accession>
<dbReference type="AlphaFoldDB" id="A0A7Y9IBK5"/>
<dbReference type="InterPro" id="IPR015018">
    <property type="entry name" value="DUF1905"/>
</dbReference>
<dbReference type="RefSeq" id="WP_179755642.1">
    <property type="nucleotide sequence ID" value="NZ_JACCBU010000001.1"/>
</dbReference>
<dbReference type="Proteomes" id="UP000569914">
    <property type="component" value="Unassembled WGS sequence"/>
</dbReference>
<dbReference type="Pfam" id="PF13376">
    <property type="entry name" value="OmdA"/>
    <property type="match status" value="1"/>
</dbReference>
<comment type="caution">
    <text evidence="1">The sequence shown here is derived from an EMBL/GenBank/DDBJ whole genome shotgun (WGS) entry which is preliminary data.</text>
</comment>
<evidence type="ECO:0000313" key="1">
    <source>
        <dbReference type="EMBL" id="NYE73839.1"/>
    </source>
</evidence>
<gene>
    <name evidence="1" type="ORF">BKA15_005168</name>
</gene>
<dbReference type="Gene3D" id="2.40.30.100">
    <property type="entry name" value="AF2212/PG0164-like"/>
    <property type="match status" value="1"/>
</dbReference>
<dbReference type="Pfam" id="PF08922">
    <property type="entry name" value="DUF1905"/>
    <property type="match status" value="1"/>
</dbReference>
<reference evidence="1 2" key="1">
    <citation type="submission" date="2020-07" db="EMBL/GenBank/DDBJ databases">
        <title>Sequencing the genomes of 1000 actinobacteria strains.</title>
        <authorList>
            <person name="Klenk H.-P."/>
        </authorList>
    </citation>
    <scope>NUCLEOTIDE SEQUENCE [LARGE SCALE GENOMIC DNA]</scope>
    <source>
        <strain evidence="1 2">DSM 22083</strain>
    </source>
</reference>
<dbReference type="InterPro" id="IPR037079">
    <property type="entry name" value="AF2212/PG0164-like_sf"/>
</dbReference>
<name>A0A7Y9IBK5_9ACTN</name>
<protein>
    <recommendedName>
        <fullName evidence="3">Bacteriocin-protection, YdeI or OmpD-Associated</fullName>
    </recommendedName>
</protein>
<keyword evidence="2" id="KW-1185">Reference proteome</keyword>
<dbReference type="SUPFAM" id="SSF141694">
    <property type="entry name" value="AF2212/PG0164-like"/>
    <property type="match status" value="1"/>
</dbReference>
<proteinExistence type="predicted"/>